<evidence type="ECO:0000313" key="4">
    <source>
        <dbReference type="Proteomes" id="UP000482634"/>
    </source>
</evidence>
<name>A0A6B3NRB1_9PSED</name>
<dbReference type="NCBIfam" id="TIGR01901">
    <property type="entry name" value="adhes_NPXG"/>
    <property type="match status" value="1"/>
</dbReference>
<proteinExistence type="predicted"/>
<keyword evidence="4" id="KW-1185">Reference proteome</keyword>
<feature type="domain" description="Filamentous haemagglutinin FhaB/tRNA nuclease CdiA-like TPS" evidence="2">
    <location>
        <begin position="65"/>
        <end position="186"/>
    </location>
</feature>
<dbReference type="InterPro" id="IPR011050">
    <property type="entry name" value="Pectin_lyase_fold/virulence"/>
</dbReference>
<dbReference type="Proteomes" id="UP000482634">
    <property type="component" value="Unassembled WGS sequence"/>
</dbReference>
<dbReference type="InterPro" id="IPR008619">
    <property type="entry name" value="Filamentous_hemagglutn_rpt"/>
</dbReference>
<dbReference type="NCBIfam" id="TIGR01731">
    <property type="entry name" value="fil_hemag_20aa"/>
    <property type="match status" value="21"/>
</dbReference>
<feature type="region of interest" description="Disordered" evidence="1">
    <location>
        <begin position="1053"/>
        <end position="1115"/>
    </location>
</feature>
<dbReference type="InterPro" id="IPR010069">
    <property type="entry name" value="CdiA_FHA1_rpt"/>
</dbReference>
<gene>
    <name evidence="3" type="ORF">G3436_20035</name>
</gene>
<protein>
    <submittedName>
        <fullName evidence="3">Filamentous hemagglutinin N-terminal domain-containing protein</fullName>
    </submittedName>
</protein>
<dbReference type="InterPro" id="IPR012334">
    <property type="entry name" value="Pectin_lyas_fold"/>
</dbReference>
<feature type="region of interest" description="Disordered" evidence="1">
    <location>
        <begin position="647"/>
        <end position="671"/>
    </location>
</feature>
<reference evidence="3 4" key="1">
    <citation type="submission" date="2020-02" db="EMBL/GenBank/DDBJ databases">
        <title>Broccoli isolated Pseudomonas sp.</title>
        <authorList>
            <person name="Fujikawa T."/>
            <person name="Sawada H."/>
        </authorList>
    </citation>
    <scope>NUCLEOTIDE SEQUENCE [LARGE SCALE GENOMIC DNA]</scope>
    <source>
        <strain evidence="3 4">MAFF212427</strain>
    </source>
</reference>
<evidence type="ECO:0000259" key="2">
    <source>
        <dbReference type="SMART" id="SM00912"/>
    </source>
</evidence>
<feature type="compositionally biased region" description="Polar residues" evidence="1">
    <location>
        <begin position="652"/>
        <end position="662"/>
    </location>
</feature>
<dbReference type="SMART" id="SM00912">
    <property type="entry name" value="Haemagg_act"/>
    <property type="match status" value="1"/>
</dbReference>
<dbReference type="Gene3D" id="2.160.20.10">
    <property type="entry name" value="Single-stranded right-handed beta-helix, Pectin lyase-like"/>
    <property type="match status" value="1"/>
</dbReference>
<dbReference type="Pfam" id="PF05860">
    <property type="entry name" value="TPS"/>
    <property type="match status" value="1"/>
</dbReference>
<organism evidence="3 4">
    <name type="scientific">Pseudomonas brassicae</name>
    <dbReference type="NCBI Taxonomy" id="2708063"/>
    <lineage>
        <taxon>Bacteria</taxon>
        <taxon>Pseudomonadati</taxon>
        <taxon>Pseudomonadota</taxon>
        <taxon>Gammaproteobacteria</taxon>
        <taxon>Pseudomonadales</taxon>
        <taxon>Pseudomonadaceae</taxon>
        <taxon>Pseudomonas</taxon>
    </lineage>
</organism>
<dbReference type="EMBL" id="JAAHBU010000318">
    <property type="protein sequence ID" value="NER65735.1"/>
    <property type="molecule type" value="Genomic_DNA"/>
</dbReference>
<accession>A0A6B3NRB1</accession>
<dbReference type="InterPro" id="IPR008638">
    <property type="entry name" value="FhaB/CdiA-like_TPS"/>
</dbReference>
<dbReference type="AlphaFoldDB" id="A0A6B3NRB1"/>
<dbReference type="SUPFAM" id="SSF51126">
    <property type="entry name" value="Pectin lyase-like"/>
    <property type="match status" value="1"/>
</dbReference>
<sequence>MDVRLFAFMVGQRSATIQPRERFCGLPKRGLAFILANAMFWQPLWAQAAQGIVVSAPNTTLGQAGNGVPVVDIAAPNGGGLSHNRFKDYNVGSNGVILNNATARTQATQLGGIVLGNANLKGKAAKVILNEVNGTRPSQLRGYTEVAGQSAAVIVANPHGISCNGCGFINTPHVTLTTGKPVLNAQGAVARYEVDGGSVSLDGAGLNADNVERFDIITRSAKLNAQLHARELNIITGRNDVDASSLATTARAGSGSSAPGLAIDSTALGGMYAGTIKLVGTEAGVGVRLAGNVAASAGDMQLDANGHLSVAQVSASKAVKVQAASIEVRGPMYAGTEVRLNSAGTLVNQQGIAARERVTVQAQGTLSNRGVIEAGVNPDNSRNGRGDVKLTAAQLDNAGKSVVASRNLTVAVRQGVDNQGGTLSAGQASDISAATLDNRSKGRVLSSAGQSVKVDQLLNAQGTVASATGALAVQASTLDNQAGELSAAKQLTLNAGQLHNQAGKLLSGGKLEVVTGQLDNSAGARIVGDKGVTLDLQHGHWNNAGGLLHTAGPLVLRNLTEVSNRQGEISSLGAYALAATSLDNQDGKLLSEHDLTLRIARVLDNTRGLVSAANVDARATGMLNQDGKLLAREQLAVQLEGALDNQRGELSASHTQLDTASLDNRKGHIQGDQRLHIDSRGALDNRSGTLVAGQYLMLTSTTLDNRAGKIGSDARAQLKSTDLNNAGGHLYAAEQLILDAADVSNTDAGLIRAGQQLHASVQRLQQARGGRLYSAGDLHLNLNGGVLDNQGGLIHAPGQLLLTGLTQLDNRQGEISSEQAFGVTAASVDNRAGVITSERDLSLNIEASLDNTGGEVSSGGRTRVQAHRLVNREGAVLGDQSSELTISEVLDNRQGVIGAGEDLQLQVGRLDNREGGSLVSDGSLRAHTAAVLDNRAGEVRAKGLIELALGHLDNRDGLVSGGDLLSVRAASGDNQGGTLHADRYLQLFVDTLDNRQGILRSKATLDYQGQHLHNDQGLISAAGRLQLEAGEVDNSKGRIASLADLDASIGVLRQSGGAGGRRGPEPDGHRGRQPRGWPDRQQRRVAAQGRHAGQPCRRTEQPAAGDSPRHPAGQQ</sequence>
<evidence type="ECO:0000256" key="1">
    <source>
        <dbReference type="SAM" id="MobiDB-lite"/>
    </source>
</evidence>
<evidence type="ECO:0000313" key="3">
    <source>
        <dbReference type="EMBL" id="NER65735.1"/>
    </source>
</evidence>
<dbReference type="Pfam" id="PF05594">
    <property type="entry name" value="Fil_haemagg"/>
    <property type="match status" value="7"/>
</dbReference>
<comment type="caution">
    <text evidence="3">The sequence shown here is derived from an EMBL/GenBank/DDBJ whole genome shotgun (WGS) entry which is preliminary data.</text>
</comment>